<comment type="similarity">
    <text evidence="1">Belongs to the RutC family.</text>
</comment>
<evidence type="ECO:0000313" key="2">
    <source>
        <dbReference type="EMBL" id="AWH85779.1"/>
    </source>
</evidence>
<accession>A0A2S1QZQ4</accession>
<dbReference type="EMBL" id="CP029186">
    <property type="protein sequence ID" value="AWH85779.1"/>
    <property type="molecule type" value="Genomic_DNA"/>
</dbReference>
<reference evidence="2 3" key="1">
    <citation type="submission" date="2018-04" db="EMBL/GenBank/DDBJ databases">
        <title>Genome sequencing of Flavobacterium sp. HYN0059.</title>
        <authorList>
            <person name="Yi H."/>
            <person name="Baek C."/>
        </authorList>
    </citation>
    <scope>NUCLEOTIDE SEQUENCE [LARGE SCALE GENOMIC DNA]</scope>
    <source>
        <strain evidence="2 3">HYN0059</strain>
    </source>
</reference>
<dbReference type="AlphaFoldDB" id="A0A2S1QZQ4"/>
<protein>
    <submittedName>
        <fullName evidence="2">RidA family protein</fullName>
    </submittedName>
</protein>
<dbReference type="GO" id="GO:0019239">
    <property type="term" value="F:deaminase activity"/>
    <property type="evidence" value="ECO:0007669"/>
    <property type="project" value="TreeGrafter"/>
</dbReference>
<dbReference type="Proteomes" id="UP000244929">
    <property type="component" value="Chromosome"/>
</dbReference>
<evidence type="ECO:0000313" key="3">
    <source>
        <dbReference type="Proteomes" id="UP000244929"/>
    </source>
</evidence>
<dbReference type="CDD" id="cd00448">
    <property type="entry name" value="YjgF_YER057c_UK114_family"/>
    <property type="match status" value="1"/>
</dbReference>
<keyword evidence="3" id="KW-1185">Reference proteome</keyword>
<sequence>MPVQFLNPDTMMKSPAFSQVVTTSGNGKTIYIGGQNSVNEKGEIIGKGDIAAQTEQVMLNIEKALAAAGATFKDVIKMNIYITQGQDVRKGFEASQKYLGSNENPPIITALFVAGMGNPDFLLEVEAIAFVGE</sequence>
<dbReference type="KEGG" id="falb:HYN59_11955"/>
<dbReference type="OrthoDB" id="9799840at2"/>
<organism evidence="2 3">
    <name type="scientific">Flavobacterium album</name>
    <dbReference type="NCBI Taxonomy" id="2175091"/>
    <lineage>
        <taxon>Bacteria</taxon>
        <taxon>Pseudomonadati</taxon>
        <taxon>Bacteroidota</taxon>
        <taxon>Flavobacteriia</taxon>
        <taxon>Flavobacteriales</taxon>
        <taxon>Flavobacteriaceae</taxon>
        <taxon>Flavobacterium</taxon>
    </lineage>
</organism>
<dbReference type="SUPFAM" id="SSF55298">
    <property type="entry name" value="YjgF-like"/>
    <property type="match status" value="1"/>
</dbReference>
<name>A0A2S1QZQ4_9FLAO</name>
<proteinExistence type="inferred from homology"/>
<gene>
    <name evidence="2" type="ORF">HYN59_11955</name>
</gene>
<dbReference type="GO" id="GO:0005829">
    <property type="term" value="C:cytosol"/>
    <property type="evidence" value="ECO:0007669"/>
    <property type="project" value="TreeGrafter"/>
</dbReference>
<evidence type="ECO:0000256" key="1">
    <source>
        <dbReference type="ARBA" id="ARBA00010552"/>
    </source>
</evidence>
<dbReference type="Gene3D" id="3.30.1330.40">
    <property type="entry name" value="RutC-like"/>
    <property type="match status" value="1"/>
</dbReference>
<dbReference type="PANTHER" id="PTHR11803">
    <property type="entry name" value="2-IMINOBUTANOATE/2-IMINOPROPANOATE DEAMINASE RIDA"/>
    <property type="match status" value="1"/>
</dbReference>
<dbReference type="PANTHER" id="PTHR11803:SF58">
    <property type="entry name" value="PROTEIN HMF1-RELATED"/>
    <property type="match status" value="1"/>
</dbReference>
<dbReference type="InterPro" id="IPR035959">
    <property type="entry name" value="RutC-like_sf"/>
</dbReference>
<dbReference type="InterPro" id="IPR006175">
    <property type="entry name" value="YjgF/YER057c/UK114"/>
</dbReference>
<dbReference type="Pfam" id="PF01042">
    <property type="entry name" value="Ribonuc_L-PSP"/>
    <property type="match status" value="1"/>
</dbReference>